<name>A0A5B8U7Z7_9ACTN</name>
<dbReference type="Pfam" id="PF01643">
    <property type="entry name" value="Acyl-ACP_TE"/>
    <property type="match status" value="1"/>
</dbReference>
<proteinExistence type="predicted"/>
<reference evidence="2 3" key="1">
    <citation type="journal article" date="2018" name="J. Microbiol.">
        <title>Baekduia soli gen. nov., sp. nov., a novel bacterium isolated from the soil of Baekdu Mountain and proposal of a novel family name, Baekduiaceae fam. nov.</title>
        <authorList>
            <person name="An D.S."/>
            <person name="Siddiqi M.Z."/>
            <person name="Kim K.H."/>
            <person name="Yu H.S."/>
            <person name="Im W.T."/>
        </authorList>
    </citation>
    <scope>NUCLEOTIDE SEQUENCE [LARGE SCALE GENOMIC DNA]</scope>
    <source>
        <strain evidence="2 3">BR7-21</strain>
    </source>
</reference>
<dbReference type="KEGG" id="bsol:FSW04_16805"/>
<dbReference type="Proteomes" id="UP000321805">
    <property type="component" value="Chromosome"/>
</dbReference>
<dbReference type="Gene3D" id="3.10.129.10">
    <property type="entry name" value="Hotdog Thioesterase"/>
    <property type="match status" value="1"/>
</dbReference>
<dbReference type="AlphaFoldDB" id="A0A5B8U7Z7"/>
<evidence type="ECO:0000313" key="3">
    <source>
        <dbReference type="Proteomes" id="UP000321805"/>
    </source>
</evidence>
<dbReference type="SUPFAM" id="SSF54637">
    <property type="entry name" value="Thioesterase/thiol ester dehydrase-isomerase"/>
    <property type="match status" value="1"/>
</dbReference>
<dbReference type="EMBL" id="CP042430">
    <property type="protein sequence ID" value="QEC49071.1"/>
    <property type="molecule type" value="Genomic_DNA"/>
</dbReference>
<feature type="domain" description="Acyl-ACP thioesterase N-terminal hotdog" evidence="1">
    <location>
        <begin position="28"/>
        <end position="131"/>
    </location>
</feature>
<dbReference type="OrthoDB" id="5242854at2"/>
<evidence type="ECO:0000259" key="1">
    <source>
        <dbReference type="Pfam" id="PF01643"/>
    </source>
</evidence>
<gene>
    <name evidence="2" type="ORF">FSW04_16805</name>
</gene>
<dbReference type="GO" id="GO:0016790">
    <property type="term" value="F:thiolester hydrolase activity"/>
    <property type="evidence" value="ECO:0007669"/>
    <property type="project" value="InterPro"/>
</dbReference>
<dbReference type="InterPro" id="IPR002864">
    <property type="entry name" value="Acyl-ACP_thioesterase_NHD"/>
</dbReference>
<accession>A0A5B8U7Z7</accession>
<dbReference type="InterPro" id="IPR029069">
    <property type="entry name" value="HotDog_dom_sf"/>
</dbReference>
<protein>
    <recommendedName>
        <fullName evidence="1">Acyl-ACP thioesterase N-terminal hotdog domain-containing protein</fullName>
    </recommendedName>
</protein>
<evidence type="ECO:0000313" key="2">
    <source>
        <dbReference type="EMBL" id="QEC49071.1"/>
    </source>
</evidence>
<sequence length="239" mass="26220">MSAAPELVDLPPSGRVFARELTPGLHDAAPGGRVRLDALARWLQDVAHADVTDAGLQDRALWVVRKARLCVRRFPRFGERATVQTWGSGLGSLWAERRTRVSTEAGGHVEAAAIWVHLDPVTAMPARLDEEELGVYGPSAQGRRVKASLRHPPPPEGAPVRPWTFRATELDLADHINNAAYWTPLEEELLAGEEPARVDVELEYRTPGQPGEHIVVRDGSRRWIVAADGTVLASFVFLG</sequence>
<keyword evidence="3" id="KW-1185">Reference proteome</keyword>
<dbReference type="RefSeq" id="WP_146921312.1">
    <property type="nucleotide sequence ID" value="NZ_CP042430.1"/>
</dbReference>
<dbReference type="GO" id="GO:0006633">
    <property type="term" value="P:fatty acid biosynthetic process"/>
    <property type="evidence" value="ECO:0007669"/>
    <property type="project" value="InterPro"/>
</dbReference>
<organism evidence="2 3">
    <name type="scientific">Baekduia soli</name>
    <dbReference type="NCBI Taxonomy" id="496014"/>
    <lineage>
        <taxon>Bacteria</taxon>
        <taxon>Bacillati</taxon>
        <taxon>Actinomycetota</taxon>
        <taxon>Thermoleophilia</taxon>
        <taxon>Solirubrobacterales</taxon>
        <taxon>Baekduiaceae</taxon>
        <taxon>Baekduia</taxon>
    </lineage>
</organism>